<evidence type="ECO:0000313" key="6">
    <source>
        <dbReference type="EMBL" id="MQY45832.1"/>
    </source>
</evidence>
<keyword evidence="3" id="KW-0804">Transcription</keyword>
<evidence type="ECO:0000256" key="4">
    <source>
        <dbReference type="PROSITE-ProRule" id="PRU00169"/>
    </source>
</evidence>
<proteinExistence type="predicted"/>
<organism evidence="6 7">
    <name type="scientific">Endobacterium cereale</name>
    <dbReference type="NCBI Taxonomy" id="2663029"/>
    <lineage>
        <taxon>Bacteria</taxon>
        <taxon>Pseudomonadati</taxon>
        <taxon>Pseudomonadota</taxon>
        <taxon>Alphaproteobacteria</taxon>
        <taxon>Hyphomicrobiales</taxon>
        <taxon>Rhizobiaceae</taxon>
        <taxon>Endobacterium</taxon>
    </lineage>
</organism>
<dbReference type="AlphaFoldDB" id="A0A6A8A3J6"/>
<evidence type="ECO:0000259" key="5">
    <source>
        <dbReference type="PROSITE" id="PS50110"/>
    </source>
</evidence>
<dbReference type="Pfam" id="PF00072">
    <property type="entry name" value="Response_reg"/>
    <property type="match status" value="1"/>
</dbReference>
<dbReference type="RefSeq" id="WP_153353340.1">
    <property type="nucleotide sequence ID" value="NZ_WIXI01000037.1"/>
</dbReference>
<evidence type="ECO:0000313" key="7">
    <source>
        <dbReference type="Proteomes" id="UP000435138"/>
    </source>
</evidence>
<dbReference type="GO" id="GO:0000160">
    <property type="term" value="P:phosphorelay signal transduction system"/>
    <property type="evidence" value="ECO:0007669"/>
    <property type="project" value="InterPro"/>
</dbReference>
<dbReference type="SMART" id="SM00448">
    <property type="entry name" value="REC"/>
    <property type="match status" value="1"/>
</dbReference>
<keyword evidence="7" id="KW-1185">Reference proteome</keyword>
<reference evidence="6 7" key="1">
    <citation type="submission" date="2019-11" db="EMBL/GenBank/DDBJ databases">
        <title>Genome analysis of Rhizobacterium cereale a novel genus and species isolated from maize roots in North Spain.</title>
        <authorList>
            <person name="Menendez E."/>
            <person name="Flores-Felix J.D."/>
            <person name="Ramirez-Bahena M.-H."/>
            <person name="Igual J.M."/>
            <person name="Garcia-Fraile P."/>
            <person name="Peix A."/>
            <person name="Velazquez E."/>
        </authorList>
    </citation>
    <scope>NUCLEOTIDE SEQUENCE [LARGE SCALE GENOMIC DNA]</scope>
    <source>
        <strain evidence="6 7">RZME27</strain>
    </source>
</reference>
<dbReference type="Proteomes" id="UP000435138">
    <property type="component" value="Unassembled WGS sequence"/>
</dbReference>
<feature type="domain" description="Response regulatory" evidence="5">
    <location>
        <begin position="9"/>
        <end position="121"/>
    </location>
</feature>
<evidence type="ECO:0000256" key="2">
    <source>
        <dbReference type="ARBA" id="ARBA00023015"/>
    </source>
</evidence>
<dbReference type="PANTHER" id="PTHR44591:SF3">
    <property type="entry name" value="RESPONSE REGULATORY DOMAIN-CONTAINING PROTEIN"/>
    <property type="match status" value="1"/>
</dbReference>
<dbReference type="InterPro" id="IPR050595">
    <property type="entry name" value="Bact_response_regulator"/>
</dbReference>
<dbReference type="Gene3D" id="3.40.50.2300">
    <property type="match status" value="1"/>
</dbReference>
<dbReference type="PANTHER" id="PTHR44591">
    <property type="entry name" value="STRESS RESPONSE REGULATOR PROTEIN 1"/>
    <property type="match status" value="1"/>
</dbReference>
<sequence>MTDEPASETILLVDADPLQRSTVGQYLRDCGYRVIEATDAAEAITALSHQDIEILVTDIALRDASGFQLSAKAREIRPDLTVVVTHSAERTAKIAGDLCEDGPLDHPHHPQQLVDRIKRLRRS</sequence>
<name>A0A6A8A3J6_9HYPH</name>
<dbReference type="InterPro" id="IPR011006">
    <property type="entry name" value="CheY-like_superfamily"/>
</dbReference>
<dbReference type="EMBL" id="WIXI01000037">
    <property type="protein sequence ID" value="MQY45832.1"/>
    <property type="molecule type" value="Genomic_DNA"/>
</dbReference>
<dbReference type="PROSITE" id="PS50110">
    <property type="entry name" value="RESPONSE_REGULATORY"/>
    <property type="match status" value="1"/>
</dbReference>
<gene>
    <name evidence="6" type="ORF">GAO09_07140</name>
</gene>
<comment type="caution">
    <text evidence="6">The sequence shown here is derived from an EMBL/GenBank/DDBJ whole genome shotgun (WGS) entry which is preliminary data.</text>
</comment>
<protein>
    <submittedName>
        <fullName evidence="6">Response regulator</fullName>
    </submittedName>
</protein>
<dbReference type="InterPro" id="IPR001789">
    <property type="entry name" value="Sig_transdc_resp-reg_receiver"/>
</dbReference>
<keyword evidence="2" id="KW-0805">Transcription regulation</keyword>
<evidence type="ECO:0000256" key="3">
    <source>
        <dbReference type="ARBA" id="ARBA00023163"/>
    </source>
</evidence>
<evidence type="ECO:0000256" key="1">
    <source>
        <dbReference type="ARBA" id="ARBA00022553"/>
    </source>
</evidence>
<accession>A0A6A8A3J6</accession>
<keyword evidence="1 4" id="KW-0597">Phosphoprotein</keyword>
<dbReference type="SUPFAM" id="SSF52172">
    <property type="entry name" value="CheY-like"/>
    <property type="match status" value="1"/>
</dbReference>
<feature type="modified residue" description="4-aspartylphosphate" evidence="4">
    <location>
        <position position="58"/>
    </location>
</feature>